<evidence type="ECO:0000256" key="1">
    <source>
        <dbReference type="SAM" id="MobiDB-lite"/>
    </source>
</evidence>
<feature type="region of interest" description="Disordered" evidence="1">
    <location>
        <begin position="223"/>
        <end position="242"/>
    </location>
</feature>
<name>A0A8J6L9Z1_TENMO</name>
<gene>
    <name evidence="2" type="ORF">GEV33_010276</name>
</gene>
<evidence type="ECO:0000313" key="2">
    <source>
        <dbReference type="EMBL" id="KAH0812512.1"/>
    </source>
</evidence>
<dbReference type="AlphaFoldDB" id="A0A8J6L9Z1"/>
<reference evidence="2" key="2">
    <citation type="submission" date="2021-08" db="EMBL/GenBank/DDBJ databases">
        <authorList>
            <person name="Eriksson T."/>
        </authorList>
    </citation>
    <scope>NUCLEOTIDE SEQUENCE</scope>
    <source>
        <strain evidence="2">Stoneville</strain>
        <tissue evidence="2">Whole head</tissue>
    </source>
</reference>
<proteinExistence type="predicted"/>
<reference evidence="2" key="1">
    <citation type="journal article" date="2020" name="J Insects Food Feed">
        <title>The yellow mealworm (Tenebrio molitor) genome: a resource for the emerging insects as food and feed industry.</title>
        <authorList>
            <person name="Eriksson T."/>
            <person name="Andere A."/>
            <person name="Kelstrup H."/>
            <person name="Emery V."/>
            <person name="Picard C."/>
        </authorList>
    </citation>
    <scope>NUCLEOTIDE SEQUENCE</scope>
    <source>
        <strain evidence="2">Stoneville</strain>
        <tissue evidence="2">Whole head</tissue>
    </source>
</reference>
<comment type="caution">
    <text evidence="2">The sequence shown here is derived from an EMBL/GenBank/DDBJ whole genome shotgun (WGS) entry which is preliminary data.</text>
</comment>
<organism evidence="2 3">
    <name type="scientific">Tenebrio molitor</name>
    <name type="common">Yellow mealworm beetle</name>
    <dbReference type="NCBI Taxonomy" id="7067"/>
    <lineage>
        <taxon>Eukaryota</taxon>
        <taxon>Metazoa</taxon>
        <taxon>Ecdysozoa</taxon>
        <taxon>Arthropoda</taxon>
        <taxon>Hexapoda</taxon>
        <taxon>Insecta</taxon>
        <taxon>Pterygota</taxon>
        <taxon>Neoptera</taxon>
        <taxon>Endopterygota</taxon>
        <taxon>Coleoptera</taxon>
        <taxon>Polyphaga</taxon>
        <taxon>Cucujiformia</taxon>
        <taxon>Tenebrionidae</taxon>
        <taxon>Tenebrio</taxon>
    </lineage>
</organism>
<evidence type="ECO:0000313" key="3">
    <source>
        <dbReference type="Proteomes" id="UP000719412"/>
    </source>
</evidence>
<protein>
    <submittedName>
        <fullName evidence="2">Uncharacterized protein</fullName>
    </submittedName>
</protein>
<feature type="region of interest" description="Disordered" evidence="1">
    <location>
        <begin position="29"/>
        <end position="80"/>
    </location>
</feature>
<dbReference type="EMBL" id="JABDTM020025984">
    <property type="protein sequence ID" value="KAH0812512.1"/>
    <property type="molecule type" value="Genomic_DNA"/>
</dbReference>
<accession>A0A8J6L9Z1</accession>
<keyword evidence="3" id="KW-1185">Reference proteome</keyword>
<sequence length="290" mass="32283">MGIRQPLGTCHPPWFRCWLDNTGARLSRVHSRRPRSSGAGFQATSKHPKTRSSRRSDVPTSSRSTGARAPSLPPGQCRMGLVSGAREDMNESDLQLARAMVADERFKSENSTPGTSPTPLKKTVVGKVMEKLNTFRRRPLGPRILPHRFRSGTEITSPVVSGGVGAIMMASLWAGSDVDLSVLHQCRRADRLEFRLACLHKQRISDSDTNSVCEGDIHKFRQRRRRSGTWPRTRSLNAPSPIQQFGPCGRIMKNSAMVIPVAVRRFGKNFFQQSEAGEKVRRKDQASPVD</sequence>
<dbReference type="Proteomes" id="UP000719412">
    <property type="component" value="Unassembled WGS sequence"/>
</dbReference>